<evidence type="ECO:0000313" key="3">
    <source>
        <dbReference type="Proteomes" id="UP000187209"/>
    </source>
</evidence>
<evidence type="ECO:0008006" key="4">
    <source>
        <dbReference type="Google" id="ProtNLM"/>
    </source>
</evidence>
<sequence length="329" mass="37886">MSLNTYNIDLTPSFSVLSVRQMLTGKQVLIDFFSKNPLWVLCLNKNSLSLIKKFHGLNKNYHHSSFIVIFSNPEGIRKKIGAGGDKPDVYWVEKRYREDIYKALKIFQLPWVLSFEEGQPVYSGKDFPADLSELKPIEDFEQPQSPLQSENAKILTSLKEQVQILKSKTKKHETKEINYKSKITDLKNTINTLSSEITLLKKILKNNEIQPIMSPEPKFTYSKNIINQNITPRKPHFQSIDIPEDDNIWKSIENCSEKFSNLAEISVSKELWINNHDIKMPKIPVSKRSSKLNSISSPDKSKRKNSLSRDAINRVSPSIFKSNAKKILY</sequence>
<proteinExistence type="predicted"/>
<dbReference type="AlphaFoldDB" id="A0A1R2C198"/>
<feature type="region of interest" description="Disordered" evidence="1">
    <location>
        <begin position="289"/>
        <end position="309"/>
    </location>
</feature>
<evidence type="ECO:0000313" key="2">
    <source>
        <dbReference type="EMBL" id="OMJ82760.1"/>
    </source>
</evidence>
<dbReference type="Proteomes" id="UP000187209">
    <property type="component" value="Unassembled WGS sequence"/>
</dbReference>
<keyword evidence="3" id="KW-1185">Reference proteome</keyword>
<comment type="caution">
    <text evidence="2">The sequence shown here is derived from an EMBL/GenBank/DDBJ whole genome shotgun (WGS) entry which is preliminary data.</text>
</comment>
<name>A0A1R2C198_9CILI</name>
<dbReference type="EMBL" id="MPUH01000328">
    <property type="protein sequence ID" value="OMJ82760.1"/>
    <property type="molecule type" value="Genomic_DNA"/>
</dbReference>
<organism evidence="2 3">
    <name type="scientific">Stentor coeruleus</name>
    <dbReference type="NCBI Taxonomy" id="5963"/>
    <lineage>
        <taxon>Eukaryota</taxon>
        <taxon>Sar</taxon>
        <taxon>Alveolata</taxon>
        <taxon>Ciliophora</taxon>
        <taxon>Postciliodesmatophora</taxon>
        <taxon>Heterotrichea</taxon>
        <taxon>Heterotrichida</taxon>
        <taxon>Stentoridae</taxon>
        <taxon>Stentor</taxon>
    </lineage>
</organism>
<gene>
    <name evidence="2" type="ORF">SteCoe_16465</name>
</gene>
<accession>A0A1R2C198</accession>
<protein>
    <recommendedName>
        <fullName evidence="4">Thioredoxin-like fold domain-containing protein</fullName>
    </recommendedName>
</protein>
<evidence type="ECO:0000256" key="1">
    <source>
        <dbReference type="SAM" id="MobiDB-lite"/>
    </source>
</evidence>
<reference evidence="2 3" key="1">
    <citation type="submission" date="2016-11" db="EMBL/GenBank/DDBJ databases">
        <title>The macronuclear genome of Stentor coeruleus: a giant cell with tiny introns.</title>
        <authorList>
            <person name="Slabodnick M."/>
            <person name="Ruby J.G."/>
            <person name="Reiff S.B."/>
            <person name="Swart E.C."/>
            <person name="Gosai S."/>
            <person name="Prabakaran S."/>
            <person name="Witkowska E."/>
            <person name="Larue G.E."/>
            <person name="Fisher S."/>
            <person name="Freeman R.M."/>
            <person name="Gunawardena J."/>
            <person name="Chu W."/>
            <person name="Stover N.A."/>
            <person name="Gregory B.D."/>
            <person name="Nowacki M."/>
            <person name="Derisi J."/>
            <person name="Roy S.W."/>
            <person name="Marshall W.F."/>
            <person name="Sood P."/>
        </authorList>
    </citation>
    <scope>NUCLEOTIDE SEQUENCE [LARGE SCALE GENOMIC DNA]</scope>
    <source>
        <strain evidence="2">WM001</strain>
    </source>
</reference>